<dbReference type="PANTHER" id="PTHR30474:SF2">
    <property type="entry name" value="PEPTIDOGLYCAN GLYCOSYLTRANSFERASE FTSW-RELATED"/>
    <property type="match status" value="1"/>
</dbReference>
<feature type="transmembrane region" description="Helical" evidence="17">
    <location>
        <begin position="121"/>
        <end position="142"/>
    </location>
</feature>
<keyword evidence="4 17" id="KW-0812">Transmembrane</keyword>
<evidence type="ECO:0000256" key="1">
    <source>
        <dbReference type="ARBA" id="ARBA00004141"/>
    </source>
</evidence>
<gene>
    <name evidence="18" type="ORF">HNQ45_001015</name>
</gene>
<dbReference type="EC" id="2.4.99.28" evidence="14"/>
<feature type="transmembrane region" description="Helical" evidence="17">
    <location>
        <begin position="206"/>
        <end position="225"/>
    </location>
</feature>
<dbReference type="EMBL" id="JACHHF010000005">
    <property type="protein sequence ID" value="MBB5176128.1"/>
    <property type="molecule type" value="Genomic_DNA"/>
</dbReference>
<name>A0A9Q2HFD5_9STAP</name>
<dbReference type="GO" id="GO:0009252">
    <property type="term" value="P:peptidoglycan biosynthetic process"/>
    <property type="evidence" value="ECO:0007669"/>
    <property type="project" value="UniProtKB-KW"/>
</dbReference>
<keyword evidence="3" id="KW-0808">Transferase</keyword>
<evidence type="ECO:0000256" key="9">
    <source>
        <dbReference type="ARBA" id="ARBA00032370"/>
    </source>
</evidence>
<dbReference type="GO" id="GO:0008955">
    <property type="term" value="F:peptidoglycan glycosyltransferase activity"/>
    <property type="evidence" value="ECO:0007669"/>
    <property type="project" value="UniProtKB-EC"/>
</dbReference>
<dbReference type="InterPro" id="IPR001182">
    <property type="entry name" value="FtsW/RodA"/>
</dbReference>
<evidence type="ECO:0000256" key="13">
    <source>
        <dbReference type="ARBA" id="ARBA00041418"/>
    </source>
</evidence>
<evidence type="ECO:0000256" key="12">
    <source>
        <dbReference type="ARBA" id="ARBA00041185"/>
    </source>
</evidence>
<evidence type="ECO:0000256" key="11">
    <source>
        <dbReference type="ARBA" id="ARBA00038053"/>
    </source>
</evidence>
<dbReference type="GO" id="GO:0032153">
    <property type="term" value="C:cell division site"/>
    <property type="evidence" value="ECO:0007669"/>
    <property type="project" value="TreeGrafter"/>
</dbReference>
<dbReference type="Pfam" id="PF01098">
    <property type="entry name" value="FTSW_RODA_SPOVE"/>
    <property type="match status" value="1"/>
</dbReference>
<feature type="transmembrane region" description="Helical" evidence="17">
    <location>
        <begin position="162"/>
        <end position="177"/>
    </location>
</feature>
<sequence>MKKVKKLKYPISKTNQHIDYTIILAYIVLSIIGLVMIYSGSMVKAARSDFTNFDPKFFFNSQIRYVIFGLTLFVIITFFTNTRLYRKAIVPVVLVAGIIMFLLMTQIFGTEVNGEKNWLRLGFINLQTSEFVKLVIIMYLAYVYDRRHRVNNRLIPTDVKHLAPFIFMVIIGLWVAYNDFGTSMIIFAIIFSMFFYLNFPKKFTFYVFSGVIGLAALIVGTVIVFKGSFLSDYQLARIDTFFHPFNDPYGEGYQLTNSLIAISNGGLFGQGIGNGILKLGYLPEAQTDFIFSVIAEELGLIGVLVILSLYALIVIKAFYYSSMTKDLYLRLVTFGIGIYITVQCFFNIGGASKALPLTGVPLPLLSFGGSSFLSISIALAVLSVAVKEIRYRRENGYD</sequence>
<evidence type="ECO:0000256" key="16">
    <source>
        <dbReference type="ARBA" id="ARBA00049966"/>
    </source>
</evidence>
<reference evidence="18 19" key="1">
    <citation type="submission" date="2020-08" db="EMBL/GenBank/DDBJ databases">
        <title>Genomic Encyclopedia of Type Strains, Phase IV (KMG-IV): sequencing the most valuable type-strain genomes for metagenomic binning, comparative biology and taxonomic classification.</title>
        <authorList>
            <person name="Goeker M."/>
        </authorList>
    </citation>
    <scope>NUCLEOTIDE SEQUENCE [LARGE SCALE GENOMIC DNA]</scope>
    <source>
        <strain evidence="18 19">DSM 19163</strain>
    </source>
</reference>
<comment type="catalytic activity">
    <reaction evidence="15">
        <text>[GlcNAc-(1-&gt;4)-Mur2Ac(oyl-L-Ala-gamma-D-Glu-L-Lys-D-Ala-D-Ala)](n)-di-trans,octa-cis-undecaprenyl diphosphate + beta-D-GlcNAc-(1-&gt;4)-Mur2Ac(oyl-L-Ala-gamma-D-Glu-L-Lys-D-Ala-D-Ala)-di-trans,octa-cis-undecaprenyl diphosphate = [GlcNAc-(1-&gt;4)-Mur2Ac(oyl-L-Ala-gamma-D-Glu-L-Lys-D-Ala-D-Ala)](n+1)-di-trans,octa-cis-undecaprenyl diphosphate + di-trans,octa-cis-undecaprenyl diphosphate + H(+)</text>
        <dbReference type="Rhea" id="RHEA:23708"/>
        <dbReference type="Rhea" id="RHEA-COMP:9602"/>
        <dbReference type="Rhea" id="RHEA-COMP:9603"/>
        <dbReference type="ChEBI" id="CHEBI:15378"/>
        <dbReference type="ChEBI" id="CHEBI:58405"/>
        <dbReference type="ChEBI" id="CHEBI:60033"/>
        <dbReference type="ChEBI" id="CHEBI:78435"/>
        <dbReference type="EC" id="2.4.99.28"/>
    </reaction>
</comment>
<comment type="subcellular location">
    <subcellularLocation>
        <location evidence="1">Membrane</location>
        <topology evidence="1">Multi-pass membrane protein</topology>
    </subcellularLocation>
</comment>
<feature type="transmembrane region" description="Helical" evidence="17">
    <location>
        <begin position="360"/>
        <end position="386"/>
    </location>
</feature>
<accession>A0A9Q2HFD5</accession>
<keyword evidence="7 17" id="KW-1133">Transmembrane helix</keyword>
<comment type="function">
    <text evidence="16">Peptidoglycan polymerase that is essential for cell division.</text>
</comment>
<keyword evidence="5" id="KW-0133">Cell shape</keyword>
<feature type="transmembrane region" description="Helical" evidence="17">
    <location>
        <begin position="327"/>
        <end position="348"/>
    </location>
</feature>
<evidence type="ECO:0000256" key="17">
    <source>
        <dbReference type="SAM" id="Phobius"/>
    </source>
</evidence>
<feature type="transmembrane region" description="Helical" evidence="17">
    <location>
        <begin position="20"/>
        <end position="43"/>
    </location>
</feature>
<dbReference type="GO" id="GO:0015648">
    <property type="term" value="F:lipid-linked peptidoglycan transporter activity"/>
    <property type="evidence" value="ECO:0007669"/>
    <property type="project" value="TreeGrafter"/>
</dbReference>
<protein>
    <recommendedName>
        <fullName evidence="12">Probable peptidoglycan glycosyltransferase FtsW</fullName>
        <ecNumber evidence="14">2.4.99.28</ecNumber>
    </recommendedName>
    <alternativeName>
        <fullName evidence="13">Cell division protein FtsW</fullName>
    </alternativeName>
    <alternativeName>
        <fullName evidence="10">Cell wall polymerase</fullName>
    </alternativeName>
    <alternativeName>
        <fullName evidence="9">Peptidoglycan polymerase</fullName>
    </alternativeName>
</protein>
<comment type="similarity">
    <text evidence="11">Belongs to the SEDS family. FtsW subfamily.</text>
</comment>
<evidence type="ECO:0000256" key="7">
    <source>
        <dbReference type="ARBA" id="ARBA00022989"/>
    </source>
</evidence>
<evidence type="ECO:0000256" key="5">
    <source>
        <dbReference type="ARBA" id="ARBA00022960"/>
    </source>
</evidence>
<evidence type="ECO:0000256" key="4">
    <source>
        <dbReference type="ARBA" id="ARBA00022692"/>
    </source>
</evidence>
<evidence type="ECO:0000256" key="10">
    <source>
        <dbReference type="ARBA" id="ARBA00033270"/>
    </source>
</evidence>
<keyword evidence="6" id="KW-0573">Peptidoglycan synthesis</keyword>
<dbReference type="AlphaFoldDB" id="A0A9Q2HFD5"/>
<dbReference type="GO" id="GO:0008360">
    <property type="term" value="P:regulation of cell shape"/>
    <property type="evidence" value="ECO:0007669"/>
    <property type="project" value="UniProtKB-KW"/>
</dbReference>
<evidence type="ECO:0000313" key="18">
    <source>
        <dbReference type="EMBL" id="MBB5176128.1"/>
    </source>
</evidence>
<keyword evidence="18" id="KW-0131">Cell cycle</keyword>
<dbReference type="GO" id="GO:0005886">
    <property type="term" value="C:plasma membrane"/>
    <property type="evidence" value="ECO:0007669"/>
    <property type="project" value="TreeGrafter"/>
</dbReference>
<comment type="caution">
    <text evidence="18">The sequence shown here is derived from an EMBL/GenBank/DDBJ whole genome shotgun (WGS) entry which is preliminary data.</text>
</comment>
<keyword evidence="2" id="KW-0328">Glycosyltransferase</keyword>
<evidence type="ECO:0000256" key="6">
    <source>
        <dbReference type="ARBA" id="ARBA00022984"/>
    </source>
</evidence>
<dbReference type="RefSeq" id="WP_183674090.1">
    <property type="nucleotide sequence ID" value="NZ_CBCRYX010000004.1"/>
</dbReference>
<evidence type="ECO:0000256" key="8">
    <source>
        <dbReference type="ARBA" id="ARBA00023136"/>
    </source>
</evidence>
<feature type="transmembrane region" description="Helical" evidence="17">
    <location>
        <begin position="88"/>
        <end position="109"/>
    </location>
</feature>
<evidence type="ECO:0000256" key="3">
    <source>
        <dbReference type="ARBA" id="ARBA00022679"/>
    </source>
</evidence>
<feature type="transmembrane region" description="Helical" evidence="17">
    <location>
        <begin position="63"/>
        <end position="81"/>
    </location>
</feature>
<dbReference type="PANTHER" id="PTHR30474">
    <property type="entry name" value="CELL CYCLE PROTEIN"/>
    <property type="match status" value="1"/>
</dbReference>
<dbReference type="GO" id="GO:0051301">
    <property type="term" value="P:cell division"/>
    <property type="evidence" value="ECO:0007669"/>
    <property type="project" value="UniProtKB-KW"/>
</dbReference>
<proteinExistence type="inferred from homology"/>
<evidence type="ECO:0000256" key="14">
    <source>
        <dbReference type="ARBA" id="ARBA00044770"/>
    </source>
</evidence>
<feature type="transmembrane region" description="Helical" evidence="17">
    <location>
        <begin position="289"/>
        <end position="315"/>
    </location>
</feature>
<keyword evidence="19" id="KW-1185">Reference proteome</keyword>
<evidence type="ECO:0000256" key="2">
    <source>
        <dbReference type="ARBA" id="ARBA00022676"/>
    </source>
</evidence>
<dbReference type="Proteomes" id="UP000579136">
    <property type="component" value="Unassembled WGS sequence"/>
</dbReference>
<keyword evidence="18" id="KW-0132">Cell division</keyword>
<feature type="transmembrane region" description="Helical" evidence="17">
    <location>
        <begin position="183"/>
        <end position="199"/>
    </location>
</feature>
<evidence type="ECO:0000313" key="19">
    <source>
        <dbReference type="Proteomes" id="UP000579136"/>
    </source>
</evidence>
<evidence type="ECO:0000256" key="15">
    <source>
        <dbReference type="ARBA" id="ARBA00049902"/>
    </source>
</evidence>
<organism evidence="18 19">
    <name type="scientific">Nosocomiicoccus ampullae</name>
    <dbReference type="NCBI Taxonomy" id="489910"/>
    <lineage>
        <taxon>Bacteria</taxon>
        <taxon>Bacillati</taxon>
        <taxon>Bacillota</taxon>
        <taxon>Bacilli</taxon>
        <taxon>Bacillales</taxon>
        <taxon>Staphylococcaceae</taxon>
        <taxon>Nosocomiicoccus</taxon>
    </lineage>
</organism>
<keyword evidence="8 17" id="KW-0472">Membrane</keyword>